<feature type="transmembrane region" description="Helical" evidence="9">
    <location>
        <begin position="92"/>
        <end position="112"/>
    </location>
</feature>
<feature type="domain" description="Cation efflux protein cytoplasmic" evidence="11">
    <location>
        <begin position="228"/>
        <end position="302"/>
    </location>
</feature>
<evidence type="ECO:0000256" key="4">
    <source>
        <dbReference type="ARBA" id="ARBA00022475"/>
    </source>
</evidence>
<dbReference type="InterPro" id="IPR058533">
    <property type="entry name" value="Cation_efflux_TM"/>
</dbReference>
<evidence type="ECO:0000313" key="13">
    <source>
        <dbReference type="Proteomes" id="UP001184150"/>
    </source>
</evidence>
<feature type="transmembrane region" description="Helical" evidence="9">
    <location>
        <begin position="172"/>
        <end position="189"/>
    </location>
</feature>
<feature type="transmembrane region" description="Helical" evidence="9">
    <location>
        <begin position="195"/>
        <end position="212"/>
    </location>
</feature>
<keyword evidence="6 9" id="KW-1133">Transmembrane helix</keyword>
<evidence type="ECO:0000256" key="7">
    <source>
        <dbReference type="ARBA" id="ARBA00023136"/>
    </source>
</evidence>
<evidence type="ECO:0000256" key="3">
    <source>
        <dbReference type="ARBA" id="ARBA00022448"/>
    </source>
</evidence>
<feature type="transmembrane region" description="Helical" evidence="9">
    <location>
        <begin position="132"/>
        <end position="151"/>
    </location>
</feature>
<dbReference type="SUPFAM" id="SSF161111">
    <property type="entry name" value="Cation efflux protein transmembrane domain-like"/>
    <property type="match status" value="1"/>
</dbReference>
<protein>
    <submittedName>
        <fullName evidence="12">Ferrous-iron efflux pump FieF</fullName>
    </submittedName>
</protein>
<keyword evidence="13" id="KW-1185">Reference proteome</keyword>
<comment type="subcellular location">
    <subcellularLocation>
        <location evidence="1">Membrane</location>
        <topology evidence="1">Multi-pass membrane protein</topology>
    </subcellularLocation>
</comment>
<keyword evidence="4" id="KW-1003">Cell membrane</keyword>
<accession>A0ABU1MK80</accession>
<organism evidence="12 13">
    <name type="scientific">Novosphingobium capsulatum</name>
    <dbReference type="NCBI Taxonomy" id="13688"/>
    <lineage>
        <taxon>Bacteria</taxon>
        <taxon>Pseudomonadati</taxon>
        <taxon>Pseudomonadota</taxon>
        <taxon>Alphaproteobacteria</taxon>
        <taxon>Sphingomonadales</taxon>
        <taxon>Sphingomonadaceae</taxon>
        <taxon>Novosphingobium</taxon>
    </lineage>
</organism>
<dbReference type="Pfam" id="PF01545">
    <property type="entry name" value="Cation_efflux"/>
    <property type="match status" value="1"/>
</dbReference>
<dbReference type="PANTHER" id="PTHR43840:SF41">
    <property type="entry name" value="CATION-EFFLUX PUMP FIEF"/>
    <property type="match status" value="1"/>
</dbReference>
<dbReference type="InterPro" id="IPR050291">
    <property type="entry name" value="CDF_Transporter"/>
</dbReference>
<dbReference type="Gene3D" id="1.20.1510.10">
    <property type="entry name" value="Cation efflux protein transmembrane domain"/>
    <property type="match status" value="1"/>
</dbReference>
<evidence type="ECO:0000256" key="6">
    <source>
        <dbReference type="ARBA" id="ARBA00022989"/>
    </source>
</evidence>
<dbReference type="RefSeq" id="WP_107716428.1">
    <property type="nucleotide sequence ID" value="NZ_JAVDRD010000003.1"/>
</dbReference>
<evidence type="ECO:0000256" key="2">
    <source>
        <dbReference type="ARBA" id="ARBA00008114"/>
    </source>
</evidence>
<comment type="caution">
    <text evidence="12">The sequence shown here is derived from an EMBL/GenBank/DDBJ whole genome shotgun (WGS) entry which is preliminary data.</text>
</comment>
<evidence type="ECO:0000259" key="11">
    <source>
        <dbReference type="Pfam" id="PF16916"/>
    </source>
</evidence>
<gene>
    <name evidence="12" type="ORF">J2792_001553</name>
</gene>
<reference evidence="12 13" key="1">
    <citation type="submission" date="2023-07" db="EMBL/GenBank/DDBJ databases">
        <title>Sorghum-associated microbial communities from plants grown in Nebraska, USA.</title>
        <authorList>
            <person name="Schachtman D."/>
        </authorList>
    </citation>
    <scope>NUCLEOTIDE SEQUENCE [LARGE SCALE GENOMIC DNA]</scope>
    <source>
        <strain evidence="12 13">DS1027</strain>
    </source>
</reference>
<evidence type="ECO:0000256" key="8">
    <source>
        <dbReference type="SAM" id="MobiDB-lite"/>
    </source>
</evidence>
<keyword evidence="7 9" id="KW-0472">Membrane</keyword>
<dbReference type="InterPro" id="IPR036837">
    <property type="entry name" value="Cation_efflux_CTD_sf"/>
</dbReference>
<name>A0ABU1MK80_9SPHN</name>
<sequence length="336" mass="35459">MTQTAPAPAPTPGPATATHADLNRRAAMASSAVALLLLGLKGWAVVQSGSLAMLGSLADTALDLVASLATLLGVWIAAMPDDHNHRFGHGKAEALAALFQVILISFSALGLAWRAVTQFLAGAPAIEAESGIVVSVIAMGATIALLAYQRMVIARTGSLAISTDNVHYKSDLLLNLAVIAALVIEHYLHLAGTDAVFAFGIALWLAWGAWNASQEAVDQLMDHEWPIEKRERFLEVVAQHPELKGLHDLRTRTSGNRDFVQFHVWVDGTMTVAQAHRVMDEIEAQLMAEFPGVEVLIHPDPEGHVDEAGLGATDLLAPGPNGESPALAVQGGPAEG</sequence>
<dbReference type="InterPro" id="IPR002524">
    <property type="entry name" value="Cation_efflux"/>
</dbReference>
<dbReference type="Pfam" id="PF16916">
    <property type="entry name" value="ZT_dimer"/>
    <property type="match status" value="1"/>
</dbReference>
<dbReference type="SUPFAM" id="SSF160240">
    <property type="entry name" value="Cation efflux protein cytoplasmic domain-like"/>
    <property type="match status" value="1"/>
</dbReference>
<dbReference type="EMBL" id="JAVDRD010000003">
    <property type="protein sequence ID" value="MDR6510687.1"/>
    <property type="molecule type" value="Genomic_DNA"/>
</dbReference>
<feature type="region of interest" description="Disordered" evidence="8">
    <location>
        <begin position="310"/>
        <end position="336"/>
    </location>
</feature>
<dbReference type="PANTHER" id="PTHR43840">
    <property type="entry name" value="MITOCHONDRIAL METAL TRANSPORTER 1-RELATED"/>
    <property type="match status" value="1"/>
</dbReference>
<evidence type="ECO:0000256" key="9">
    <source>
        <dbReference type="SAM" id="Phobius"/>
    </source>
</evidence>
<feature type="transmembrane region" description="Helical" evidence="9">
    <location>
        <begin position="32"/>
        <end position="54"/>
    </location>
</feature>
<keyword evidence="5 9" id="KW-0812">Transmembrane</keyword>
<dbReference type="InterPro" id="IPR027470">
    <property type="entry name" value="Cation_efflux_CTD"/>
</dbReference>
<comment type="similarity">
    <text evidence="2">Belongs to the cation diffusion facilitator (CDF) transporter (TC 2.A.4) family.</text>
</comment>
<keyword evidence="3" id="KW-0813">Transport</keyword>
<evidence type="ECO:0000256" key="1">
    <source>
        <dbReference type="ARBA" id="ARBA00004141"/>
    </source>
</evidence>
<evidence type="ECO:0000313" key="12">
    <source>
        <dbReference type="EMBL" id="MDR6510687.1"/>
    </source>
</evidence>
<dbReference type="Gene3D" id="3.30.70.1350">
    <property type="entry name" value="Cation efflux protein, cytoplasmic domain"/>
    <property type="match status" value="1"/>
</dbReference>
<dbReference type="NCBIfam" id="TIGR01297">
    <property type="entry name" value="CDF"/>
    <property type="match status" value="1"/>
</dbReference>
<feature type="transmembrane region" description="Helical" evidence="9">
    <location>
        <begin position="60"/>
        <end position="80"/>
    </location>
</feature>
<dbReference type="InterPro" id="IPR027469">
    <property type="entry name" value="Cation_efflux_TMD_sf"/>
</dbReference>
<proteinExistence type="inferred from homology"/>
<feature type="domain" description="Cation efflux protein transmembrane" evidence="10">
    <location>
        <begin position="28"/>
        <end position="221"/>
    </location>
</feature>
<dbReference type="Proteomes" id="UP001184150">
    <property type="component" value="Unassembled WGS sequence"/>
</dbReference>
<evidence type="ECO:0000256" key="5">
    <source>
        <dbReference type="ARBA" id="ARBA00022692"/>
    </source>
</evidence>
<evidence type="ECO:0000259" key="10">
    <source>
        <dbReference type="Pfam" id="PF01545"/>
    </source>
</evidence>